<sequence length="75" mass="8062">MQQTATFSVMDVGFLIHPTHSTTHPHVPSYSVSLTAREMAGRTRSTSVTGGNLRAAGWQDSMAVISCRNLGEKVS</sequence>
<dbReference type="InParanoid" id="A0A068UEI6"/>
<evidence type="ECO:0000313" key="2">
    <source>
        <dbReference type="Proteomes" id="UP000295252"/>
    </source>
</evidence>
<proteinExistence type="predicted"/>
<dbReference type="EMBL" id="HG739103">
    <property type="protein sequence ID" value="CDP06043.1"/>
    <property type="molecule type" value="Genomic_DNA"/>
</dbReference>
<evidence type="ECO:0000313" key="1">
    <source>
        <dbReference type="EMBL" id="CDP06043.1"/>
    </source>
</evidence>
<dbReference type="Gramene" id="CDP06043">
    <property type="protein sequence ID" value="CDP06043"/>
    <property type="gene ID" value="GSCOC_T00021395001"/>
</dbReference>
<gene>
    <name evidence="1" type="ORF">GSCOC_T00021395001</name>
</gene>
<dbReference type="AlphaFoldDB" id="A0A068UEI6"/>
<organism evidence="1 2">
    <name type="scientific">Coffea canephora</name>
    <name type="common">Robusta coffee</name>
    <dbReference type="NCBI Taxonomy" id="49390"/>
    <lineage>
        <taxon>Eukaryota</taxon>
        <taxon>Viridiplantae</taxon>
        <taxon>Streptophyta</taxon>
        <taxon>Embryophyta</taxon>
        <taxon>Tracheophyta</taxon>
        <taxon>Spermatophyta</taxon>
        <taxon>Magnoliopsida</taxon>
        <taxon>eudicotyledons</taxon>
        <taxon>Gunneridae</taxon>
        <taxon>Pentapetalae</taxon>
        <taxon>asterids</taxon>
        <taxon>lamiids</taxon>
        <taxon>Gentianales</taxon>
        <taxon>Rubiaceae</taxon>
        <taxon>Ixoroideae</taxon>
        <taxon>Gardenieae complex</taxon>
        <taxon>Bertiereae - Coffeeae clade</taxon>
        <taxon>Coffeeae</taxon>
        <taxon>Coffea</taxon>
    </lineage>
</organism>
<protein>
    <submittedName>
        <fullName evidence="1">Uncharacterized protein</fullName>
    </submittedName>
</protein>
<keyword evidence="2" id="KW-1185">Reference proteome</keyword>
<reference evidence="2" key="1">
    <citation type="journal article" date="2014" name="Science">
        <title>The coffee genome provides insight into the convergent evolution of caffeine biosynthesis.</title>
        <authorList>
            <person name="Denoeud F."/>
            <person name="Carretero-Paulet L."/>
            <person name="Dereeper A."/>
            <person name="Droc G."/>
            <person name="Guyot R."/>
            <person name="Pietrella M."/>
            <person name="Zheng C."/>
            <person name="Alberti A."/>
            <person name="Anthony F."/>
            <person name="Aprea G."/>
            <person name="Aury J.M."/>
            <person name="Bento P."/>
            <person name="Bernard M."/>
            <person name="Bocs S."/>
            <person name="Campa C."/>
            <person name="Cenci A."/>
            <person name="Combes M.C."/>
            <person name="Crouzillat D."/>
            <person name="Da Silva C."/>
            <person name="Daddiego L."/>
            <person name="De Bellis F."/>
            <person name="Dussert S."/>
            <person name="Garsmeur O."/>
            <person name="Gayraud T."/>
            <person name="Guignon V."/>
            <person name="Jahn K."/>
            <person name="Jamilloux V."/>
            <person name="Joet T."/>
            <person name="Labadie K."/>
            <person name="Lan T."/>
            <person name="Leclercq J."/>
            <person name="Lepelley M."/>
            <person name="Leroy T."/>
            <person name="Li L.T."/>
            <person name="Librado P."/>
            <person name="Lopez L."/>
            <person name="Munoz A."/>
            <person name="Noel B."/>
            <person name="Pallavicini A."/>
            <person name="Perrotta G."/>
            <person name="Poncet V."/>
            <person name="Pot D."/>
            <person name="Priyono X."/>
            <person name="Rigoreau M."/>
            <person name="Rouard M."/>
            <person name="Rozas J."/>
            <person name="Tranchant-Dubreuil C."/>
            <person name="VanBuren R."/>
            <person name="Zhang Q."/>
            <person name="Andrade A.C."/>
            <person name="Argout X."/>
            <person name="Bertrand B."/>
            <person name="de Kochko A."/>
            <person name="Graziosi G."/>
            <person name="Henry R.J."/>
            <person name="Jayarama X."/>
            <person name="Ming R."/>
            <person name="Nagai C."/>
            <person name="Rounsley S."/>
            <person name="Sankoff D."/>
            <person name="Giuliano G."/>
            <person name="Albert V.A."/>
            <person name="Wincker P."/>
            <person name="Lashermes P."/>
        </authorList>
    </citation>
    <scope>NUCLEOTIDE SEQUENCE [LARGE SCALE GENOMIC DNA]</scope>
    <source>
        <strain evidence="2">cv. DH200-94</strain>
    </source>
</reference>
<accession>A0A068UEI6</accession>
<name>A0A068UEI6_COFCA</name>
<dbReference type="Proteomes" id="UP000295252">
    <property type="component" value="Chromosome VII"/>
</dbReference>